<dbReference type="PROSITE" id="PS50847">
    <property type="entry name" value="GRAM_POS_ANCHORING"/>
    <property type="match status" value="1"/>
</dbReference>
<evidence type="ECO:0000259" key="7">
    <source>
        <dbReference type="PROSITE" id="PS50847"/>
    </source>
</evidence>
<evidence type="ECO:0000256" key="5">
    <source>
        <dbReference type="SAM" id="MobiDB-lite"/>
    </source>
</evidence>
<dbReference type="InterPro" id="IPR005877">
    <property type="entry name" value="YSIRK_signal_dom"/>
</dbReference>
<name>A0A9X5AM80_LACJH</name>
<evidence type="ECO:0000256" key="2">
    <source>
        <dbReference type="ARBA" id="ARBA00022525"/>
    </source>
</evidence>
<dbReference type="Pfam" id="PF00746">
    <property type="entry name" value="Gram_pos_anchor"/>
    <property type="match status" value="1"/>
</dbReference>
<keyword evidence="3 6" id="KW-0732">Signal</keyword>
<protein>
    <submittedName>
        <fullName evidence="8">YSIRK-type signal peptide-containing protein</fullName>
    </submittedName>
</protein>
<dbReference type="Pfam" id="PF04650">
    <property type="entry name" value="YSIRK_signal"/>
    <property type="match status" value="1"/>
</dbReference>
<proteinExistence type="predicted"/>
<dbReference type="Pfam" id="PF17965">
    <property type="entry name" value="MucBP_2"/>
    <property type="match status" value="5"/>
</dbReference>
<keyword evidence="4" id="KW-0572">Peptidoglycan-anchor</keyword>
<evidence type="ECO:0000256" key="4">
    <source>
        <dbReference type="ARBA" id="ARBA00023088"/>
    </source>
</evidence>
<dbReference type="Gene3D" id="2.60.40.4300">
    <property type="match status" value="4"/>
</dbReference>
<organism evidence="8 9">
    <name type="scientific">Lactobacillus johnsonii</name>
    <dbReference type="NCBI Taxonomy" id="33959"/>
    <lineage>
        <taxon>Bacteria</taxon>
        <taxon>Bacillati</taxon>
        <taxon>Bacillota</taxon>
        <taxon>Bacilli</taxon>
        <taxon>Lactobacillales</taxon>
        <taxon>Lactobacillaceae</taxon>
        <taxon>Lactobacillus</taxon>
    </lineage>
</organism>
<evidence type="ECO:0000256" key="3">
    <source>
        <dbReference type="ARBA" id="ARBA00022729"/>
    </source>
</evidence>
<feature type="region of interest" description="Disordered" evidence="5">
    <location>
        <begin position="69"/>
        <end position="131"/>
    </location>
</feature>
<dbReference type="EMBL" id="WKKC01000021">
    <property type="protein sequence ID" value="MTE03624.1"/>
    <property type="molecule type" value="Genomic_DNA"/>
</dbReference>
<dbReference type="InterPro" id="IPR019931">
    <property type="entry name" value="LPXTG_anchor"/>
</dbReference>
<feature type="chain" id="PRO_5040912669" evidence="6">
    <location>
        <begin position="37"/>
        <end position="1815"/>
    </location>
</feature>
<dbReference type="InterPro" id="IPR041495">
    <property type="entry name" value="Mub_B2"/>
</dbReference>
<dbReference type="Gene3D" id="3.10.20.320">
    <property type="entry name" value="Putative peptidoglycan bound protein (lpxtg motif)"/>
    <property type="match status" value="1"/>
</dbReference>
<evidence type="ECO:0000256" key="6">
    <source>
        <dbReference type="SAM" id="SignalP"/>
    </source>
</evidence>
<feature type="domain" description="Gram-positive cocci surface proteins LPxTG" evidence="7">
    <location>
        <begin position="1781"/>
        <end position="1815"/>
    </location>
</feature>
<dbReference type="RefSeq" id="WP_155692827.1">
    <property type="nucleotide sequence ID" value="NZ_WKKC01000021.1"/>
</dbReference>
<dbReference type="Pfam" id="PF17966">
    <property type="entry name" value="Muc_B2"/>
    <property type="match status" value="2"/>
</dbReference>
<dbReference type="NCBIfam" id="TIGR01168">
    <property type="entry name" value="YSIRK_signal"/>
    <property type="match status" value="1"/>
</dbReference>
<accession>A0A9X5AM80</accession>
<feature type="compositionally biased region" description="Polar residues" evidence="5">
    <location>
        <begin position="69"/>
        <end position="93"/>
    </location>
</feature>
<keyword evidence="1" id="KW-0134">Cell wall</keyword>
<feature type="compositionally biased region" description="Polar residues" evidence="5">
    <location>
        <begin position="102"/>
        <end position="111"/>
    </location>
</feature>
<reference evidence="8 9" key="1">
    <citation type="submission" date="2019-11" db="EMBL/GenBank/DDBJ databases">
        <title>Gastrointestinal microbiota of Peromyscus leucopus.</title>
        <authorList>
            <person name="Milovic A."/>
            <person name="Bassam K."/>
            <person name="Barbour A.G."/>
        </authorList>
    </citation>
    <scope>NUCLEOTIDE SEQUENCE [LARGE SCALE GENOMIC DNA]</scope>
    <source>
        <strain evidence="8 9">LL8</strain>
    </source>
</reference>
<feature type="compositionally biased region" description="Low complexity" evidence="5">
    <location>
        <begin position="112"/>
        <end position="127"/>
    </location>
</feature>
<feature type="signal peptide" evidence="6">
    <location>
        <begin position="1"/>
        <end position="36"/>
    </location>
</feature>
<dbReference type="Proteomes" id="UP000488295">
    <property type="component" value="Unassembled WGS sequence"/>
</dbReference>
<dbReference type="Gene3D" id="3.10.20.470">
    <property type="match status" value="5"/>
</dbReference>
<sequence>MESQRRYAIRKLTVGVASVLIGISFAGTATSGHASAAELDNANNTSLTTQINTAQSNSSVDAPQVKAEQQSIVAKSTSNVTTNTNPASTSQENPNDKKDTRNSLPTQNQEVKTNNLNTLKTNESTTTAPNTVINQNNTQTLNVSQLSKQADNIATLSESKVAQNNQVKTVKKSDFALYWSADSADKVNKDFSDRHEGVISDIWSGFKGSYTIDGKDIKKGNQIFLGSVTATNNFYTNASQDKVTNPEFGIIIEPNYVPISTKDAGEFGYVQASKPVGNRIDLNLFITQDKDIVGDVNINVVLPKFFDFNYNTPLKVYKGISKDRPFVETFTLSNGKKYTQTIVAPNPVTALSKETVEHSSIGAAGGNHRGELFDILPASQGNESTLLKTNSILSTSNYKKVVQITGENVNLTLNKDGSYNGFWYIPLYSVIDADGNITTERVSDEQNAPYNKYPQSIRLADNLTPQQIMDQLSSNQMGLSKQTSGGYLVGINLDSNNLKFSDKVISDMVDNKSVLANIQDPDNKQKIIDNTVNFYKTRTGNTPIQMNFYFPLDVKASANSEFYFKDVTPGTTITEQKSAYIGSASGNADGALAKYVTYEFIDDDSSNIIVGTPITLRGKVGDVVTPVMTVPSNYELVAGQNLPGSYTLKDVNPTTEVHIKHKHQPTSETHTINETIHYIYEDGSIAQPDHKATPVTVIRTGDKDLVTGNVKWNSWTTETFTEIVTPAINGYTADQAKIPAYTVNGDAKDIVKTVTYKANNQKITINYIDDTTKAIVGTDSLVGKSNTDSGYNTKAHISNFEKIGYDLVSDDTNGQNIKYDSDDTKDQNYSIHLKHHISTVTDNKMLKASFDRTIIENLPDGKNKEIKQHYDISRTGTQDQVTKKYTFTPWTTAQVHEDKIDVVDGYTAQVKNSSPEGFISISNEILAAKGENFTGDNNSLNGKDVVETAVIVYTPNDQKAKITYFDDSTGKILEIQNLLGKTNTDSGYSTKDRIDSYKEKGYELVSDNTDGQTIKYDAKDKVDQSYEVHFKHHISDVTDSKMLKAFFDRTVTTHTPDGKDKVAKQHYVILRTGTQDQVTKEYKFTPWSKVQVREDKGDILDGYTAQVKNSNIKDIASVINGVPTVKAESFTGDNKALNGKDIVENVEFIYTPNDQKASVTYIDDTTNEVLLDVINLIGKSNTESNYSTKNQIEAYQKDGYDLVSDNTNGKNIVFDAKDKVDQHFEVHVKHHISNVTDPKMLKANFDRTVTIYTPDGKDKVIKQHYTISREGTQDQVTKEYTFTPWSTVQVHEDKGDILDGYTAQVKNSNIKDIASVINGIPTVKAESFTGDNKDLNGKNVVENVEFIYTPNDQKASVTYIDDTTNEVLLDVINLIGKSNTESNYSTKNQIEAYQKDGYDLVSDDTNGKNIVFDAKDKIDQHFEVHVKHHISNVTDDRILKAEFNRNITEHQPNGKDKEITQHYTITRTGTQDQVTKEYKFSNWTMAQVHEDKGDTFTGYTAQIKSSTPEGIASIVNGVPTVKAETFTNEKGKLLPKNLTEKVEISYSANLENAIIKYVDDTTGKTIKTAGTSGHYGEKIVFEPTVATEINTLEKQGYTLVSNTFKDQSFQDEASQNEFIVHLKHGTSDVTRSKTVKETIHYVYKDGSKAHDDYVAQSKEFVDHGIKDNVTGDIKWNNEFEPTDYSFDAVKSPEIKGYAADKTSIEGQTVNSDSKDLEYTVVYTKNPETEVPNKTDNTIPETKQAVVNNTNSFSAATPKHVDKNKVYAATVSNTNNQNTNTLPQTGAKDENNLAFIGLAVTGFVTVMGYGLKKKED</sequence>
<comment type="caution">
    <text evidence="8">The sequence shown here is derived from an EMBL/GenBank/DDBJ whole genome shotgun (WGS) entry which is preliminary data.</text>
</comment>
<evidence type="ECO:0000256" key="1">
    <source>
        <dbReference type="ARBA" id="ARBA00022512"/>
    </source>
</evidence>
<evidence type="ECO:0000313" key="9">
    <source>
        <dbReference type="Proteomes" id="UP000488295"/>
    </source>
</evidence>
<keyword evidence="2" id="KW-0964">Secreted</keyword>
<evidence type="ECO:0000313" key="8">
    <source>
        <dbReference type="EMBL" id="MTE03624.1"/>
    </source>
</evidence>
<dbReference type="NCBIfam" id="TIGR01167">
    <property type="entry name" value="LPXTG_anchor"/>
    <property type="match status" value="1"/>
</dbReference>
<dbReference type="InterPro" id="IPR041558">
    <property type="entry name" value="MucBP_2"/>
</dbReference>
<gene>
    <name evidence="8" type="ORF">GJU95_07565</name>
</gene>